<evidence type="ECO:0000313" key="2">
    <source>
        <dbReference type="Proteomes" id="UP000186096"/>
    </source>
</evidence>
<reference evidence="2" key="1">
    <citation type="submission" date="2017-01" db="EMBL/GenBank/DDBJ databases">
        <authorList>
            <person name="Varghese N."/>
            <person name="Submissions S."/>
        </authorList>
    </citation>
    <scope>NUCLEOTIDE SEQUENCE [LARGE SCALE GENOMIC DNA]</scope>
    <source>
        <strain evidence="2">ATCC 12950</strain>
    </source>
</reference>
<dbReference type="AlphaFoldDB" id="A0A1N7FP70"/>
<evidence type="ECO:0000313" key="1">
    <source>
        <dbReference type="EMBL" id="SIS02188.1"/>
    </source>
</evidence>
<keyword evidence="2" id="KW-1185">Reference proteome</keyword>
<accession>A0A1N7FP70</accession>
<name>A0A1N7FP70_9ACTN</name>
<proteinExistence type="predicted"/>
<sequence>MKSWISDSRAWRRDSGDREALASSWWAQAVAISSRLIAVSASARVQPGLLSDPSKVVVSYTVSTSAVNLSCWTRGYSFPDNQVPRFVDVPLSQFVATKLP</sequence>
<dbReference type="EMBL" id="FTNI01000023">
    <property type="protein sequence ID" value="SIS02188.1"/>
    <property type="molecule type" value="Genomic_DNA"/>
</dbReference>
<organism evidence="1 2">
    <name type="scientific">Microbispora rosea</name>
    <dbReference type="NCBI Taxonomy" id="58117"/>
    <lineage>
        <taxon>Bacteria</taxon>
        <taxon>Bacillati</taxon>
        <taxon>Actinomycetota</taxon>
        <taxon>Actinomycetes</taxon>
        <taxon>Streptosporangiales</taxon>
        <taxon>Streptosporangiaceae</taxon>
        <taxon>Microbispora</taxon>
    </lineage>
</organism>
<dbReference type="Proteomes" id="UP000186096">
    <property type="component" value="Unassembled WGS sequence"/>
</dbReference>
<protein>
    <submittedName>
        <fullName evidence="1">Uncharacterized protein</fullName>
    </submittedName>
</protein>
<gene>
    <name evidence="1" type="ORF">SAMN05421833_12352</name>
</gene>